<protein>
    <submittedName>
        <fullName evidence="4">DinB family protein</fullName>
    </submittedName>
</protein>
<proteinExistence type="inferred from homology"/>
<accession>A0A933SED4</accession>
<sequence length="167" mass="18704">MAIKDALLPEFDHEMAQLRVALERCEKASFGFKPHEKSWTLGQLAKHLANVPMWAQMTLTTDELDFATFPAPKYEEPASTAVILEEFDGNVKAARAELEKATDEAMMRTWTGRTGEQVHFAMPKAAILRTFVMNHMIHHRGQLTVYLRLTGAKVPALYGPSADEGSM</sequence>
<dbReference type="GO" id="GO:0046872">
    <property type="term" value="F:metal ion binding"/>
    <property type="evidence" value="ECO:0007669"/>
    <property type="project" value="UniProtKB-KW"/>
</dbReference>
<name>A0A933SED4_UNCEI</name>
<dbReference type="EMBL" id="JACRIW010000099">
    <property type="protein sequence ID" value="MBI5170587.1"/>
    <property type="molecule type" value="Genomic_DNA"/>
</dbReference>
<dbReference type="Pfam" id="PF05163">
    <property type="entry name" value="DinB"/>
    <property type="match status" value="1"/>
</dbReference>
<evidence type="ECO:0000313" key="5">
    <source>
        <dbReference type="Proteomes" id="UP000696931"/>
    </source>
</evidence>
<feature type="binding site" evidence="3">
    <location>
        <position position="135"/>
    </location>
    <ligand>
        <name>a divalent metal cation</name>
        <dbReference type="ChEBI" id="CHEBI:60240"/>
    </ligand>
</feature>
<evidence type="ECO:0000256" key="3">
    <source>
        <dbReference type="PIRSR" id="PIRSR607837-1"/>
    </source>
</evidence>
<evidence type="ECO:0000313" key="4">
    <source>
        <dbReference type="EMBL" id="MBI5170587.1"/>
    </source>
</evidence>
<comment type="caution">
    <text evidence="4">The sequence shown here is derived from an EMBL/GenBank/DDBJ whole genome shotgun (WGS) entry which is preliminary data.</text>
</comment>
<evidence type="ECO:0000256" key="1">
    <source>
        <dbReference type="ARBA" id="ARBA00008635"/>
    </source>
</evidence>
<dbReference type="SUPFAM" id="SSF109854">
    <property type="entry name" value="DinB/YfiT-like putative metalloenzymes"/>
    <property type="match status" value="1"/>
</dbReference>
<keyword evidence="2 3" id="KW-0479">Metal-binding</keyword>
<organism evidence="4 5">
    <name type="scientific">Eiseniibacteriota bacterium</name>
    <dbReference type="NCBI Taxonomy" id="2212470"/>
    <lineage>
        <taxon>Bacteria</taxon>
        <taxon>Candidatus Eiseniibacteriota</taxon>
    </lineage>
</organism>
<dbReference type="Gene3D" id="1.20.120.450">
    <property type="entry name" value="dinb family like domain"/>
    <property type="match status" value="1"/>
</dbReference>
<comment type="similarity">
    <text evidence="1">Belongs to the DinB family.</text>
</comment>
<dbReference type="AlphaFoldDB" id="A0A933SED4"/>
<reference evidence="4" key="1">
    <citation type="submission" date="2020-07" db="EMBL/GenBank/DDBJ databases">
        <title>Huge and variable diversity of episymbiotic CPR bacteria and DPANN archaea in groundwater ecosystems.</title>
        <authorList>
            <person name="He C.Y."/>
            <person name="Keren R."/>
            <person name="Whittaker M."/>
            <person name="Farag I.F."/>
            <person name="Doudna J."/>
            <person name="Cate J.H.D."/>
            <person name="Banfield J.F."/>
        </authorList>
    </citation>
    <scope>NUCLEOTIDE SEQUENCE</scope>
    <source>
        <strain evidence="4">NC_groundwater_1813_Pr3_B-0.1um_71_17</strain>
    </source>
</reference>
<evidence type="ECO:0000256" key="2">
    <source>
        <dbReference type="ARBA" id="ARBA00022723"/>
    </source>
</evidence>
<dbReference type="InterPro" id="IPR034660">
    <property type="entry name" value="DinB/YfiT-like"/>
</dbReference>
<gene>
    <name evidence="4" type="ORF">HZA61_13950</name>
</gene>
<feature type="binding site" evidence="3">
    <location>
        <position position="47"/>
    </location>
    <ligand>
        <name>a divalent metal cation</name>
        <dbReference type="ChEBI" id="CHEBI:60240"/>
    </ligand>
</feature>
<dbReference type="InterPro" id="IPR007837">
    <property type="entry name" value="DinB"/>
</dbReference>
<dbReference type="Proteomes" id="UP000696931">
    <property type="component" value="Unassembled WGS sequence"/>
</dbReference>
<feature type="binding site" evidence="3">
    <location>
        <position position="139"/>
    </location>
    <ligand>
        <name>a divalent metal cation</name>
        <dbReference type="ChEBI" id="CHEBI:60240"/>
    </ligand>
</feature>